<gene>
    <name evidence="3" type="ORF">PICMEDRAFT_59893</name>
</gene>
<evidence type="ECO:0000313" key="4">
    <source>
        <dbReference type="Proteomes" id="UP000094455"/>
    </source>
</evidence>
<reference evidence="3 4" key="1">
    <citation type="journal article" date="2016" name="Proc. Natl. Acad. Sci. U.S.A.">
        <title>Comparative genomics of biotechnologically important yeasts.</title>
        <authorList>
            <person name="Riley R."/>
            <person name="Haridas S."/>
            <person name="Wolfe K.H."/>
            <person name="Lopes M.R."/>
            <person name="Hittinger C.T."/>
            <person name="Goeker M."/>
            <person name="Salamov A.A."/>
            <person name="Wisecaver J.H."/>
            <person name="Long T.M."/>
            <person name="Calvey C.H."/>
            <person name="Aerts A.L."/>
            <person name="Barry K.W."/>
            <person name="Choi C."/>
            <person name="Clum A."/>
            <person name="Coughlan A.Y."/>
            <person name="Deshpande S."/>
            <person name="Douglass A.P."/>
            <person name="Hanson S.J."/>
            <person name="Klenk H.-P."/>
            <person name="LaButti K.M."/>
            <person name="Lapidus A."/>
            <person name="Lindquist E.A."/>
            <person name="Lipzen A.M."/>
            <person name="Meier-Kolthoff J.P."/>
            <person name="Ohm R.A."/>
            <person name="Otillar R.P."/>
            <person name="Pangilinan J.L."/>
            <person name="Peng Y."/>
            <person name="Rokas A."/>
            <person name="Rosa C.A."/>
            <person name="Scheuner C."/>
            <person name="Sibirny A.A."/>
            <person name="Slot J.C."/>
            <person name="Stielow J.B."/>
            <person name="Sun H."/>
            <person name="Kurtzman C.P."/>
            <person name="Blackwell M."/>
            <person name="Grigoriev I.V."/>
            <person name="Jeffries T.W."/>
        </authorList>
    </citation>
    <scope>NUCLEOTIDE SEQUENCE [LARGE SCALE GENOMIC DNA]</scope>
    <source>
        <strain evidence="3 4">NRRL Y-2026</strain>
    </source>
</reference>
<dbReference type="EMBL" id="KV454005">
    <property type="protein sequence ID" value="ODQ45069.1"/>
    <property type="molecule type" value="Genomic_DNA"/>
</dbReference>
<dbReference type="PANTHER" id="PTHR31896:SF64">
    <property type="entry name" value="TRICHOTHECENE 3-O-ACETYLTRANSFERASE"/>
    <property type="match status" value="1"/>
</dbReference>
<dbReference type="Pfam" id="PF22664">
    <property type="entry name" value="TRI-like_N"/>
    <property type="match status" value="1"/>
</dbReference>
<dbReference type="InterPro" id="IPR054710">
    <property type="entry name" value="Tri101-like_N"/>
</dbReference>
<dbReference type="Proteomes" id="UP000094455">
    <property type="component" value="Unassembled WGS sequence"/>
</dbReference>
<accession>A0A1E3NG19</accession>
<dbReference type="Gene3D" id="3.30.559.10">
    <property type="entry name" value="Chloramphenicol acetyltransferase-like domain"/>
    <property type="match status" value="2"/>
</dbReference>
<keyword evidence="1" id="KW-0808">Transferase</keyword>
<dbReference type="GeneID" id="30180085"/>
<name>A0A1E3NG19_9ASCO</name>
<keyword evidence="4" id="KW-1185">Reference proteome</keyword>
<dbReference type="InterPro" id="IPR023213">
    <property type="entry name" value="CAT-like_dom_sf"/>
</dbReference>
<dbReference type="STRING" id="763406.A0A1E3NG19"/>
<dbReference type="InterPro" id="IPR051283">
    <property type="entry name" value="Sec_Metabolite_Acyltrans"/>
</dbReference>
<feature type="domain" description="Trichothecene 3-O-acetyltransferase-like N-terminal" evidence="2">
    <location>
        <begin position="38"/>
        <end position="189"/>
    </location>
</feature>
<evidence type="ECO:0000256" key="1">
    <source>
        <dbReference type="ARBA" id="ARBA00022679"/>
    </source>
</evidence>
<sequence>MSSREANSTHTAPEGHSLLTPSMFEAINILGQRSQLRIYTQITLGYETPGDYHVDDAVSVFKAGLARLAACVPWLAGSIEDENGVTGISSTPGETISLAVEDMRQEESTPCFAELKRMGFPARFFSEKHFCSRMTIPGTHGETLGGDEPVFLVQLNIVDGGIFLSFIASHAVLDMVGQASVMRLLCELCDPSKKPSHEALLNTQLKRSTIPIIPDTPSMAAAEELFIQKPISVAPEDLSGAWRYFDFTKEKLERLKTACAKEITETPFISTDDCLCALICKTVTRARSNRVDPSRHMKFARAVDARSLFEQDPHQIGVCLNMTFNRWPIREVTDQPLGVLASQLRGKLSDRVYLRETVMVFGSMLSRAGEAGTDGPLLSMAGTVDPSVDVQISSWSKLDCYENDFNLGLGNPTVVLRPTFVPVPGLVYFLPRRSDGGVSVTLCLRDDDMTQFVSDPLLLLYGTPIE</sequence>
<evidence type="ECO:0000313" key="3">
    <source>
        <dbReference type="EMBL" id="ODQ45069.1"/>
    </source>
</evidence>
<dbReference type="RefSeq" id="XP_019016182.1">
    <property type="nucleotide sequence ID" value="XM_019163398.1"/>
</dbReference>
<dbReference type="PANTHER" id="PTHR31896">
    <property type="entry name" value="FAMILY REGULATORY PROTEIN, PUTATIVE (AFU_ORTHOLOGUE AFUA_3G14730)-RELATED"/>
    <property type="match status" value="1"/>
</dbReference>
<proteinExistence type="predicted"/>
<organism evidence="3 4">
    <name type="scientific">Pichia membranifaciens NRRL Y-2026</name>
    <dbReference type="NCBI Taxonomy" id="763406"/>
    <lineage>
        <taxon>Eukaryota</taxon>
        <taxon>Fungi</taxon>
        <taxon>Dikarya</taxon>
        <taxon>Ascomycota</taxon>
        <taxon>Saccharomycotina</taxon>
        <taxon>Pichiomycetes</taxon>
        <taxon>Pichiales</taxon>
        <taxon>Pichiaceae</taxon>
        <taxon>Pichia</taxon>
    </lineage>
</organism>
<protein>
    <recommendedName>
        <fullName evidence="2">Trichothecene 3-O-acetyltransferase-like N-terminal domain-containing protein</fullName>
    </recommendedName>
</protein>
<dbReference type="AlphaFoldDB" id="A0A1E3NG19"/>
<dbReference type="OrthoDB" id="1862401at2759"/>
<evidence type="ECO:0000259" key="2">
    <source>
        <dbReference type="Pfam" id="PF22664"/>
    </source>
</evidence>
<dbReference type="GO" id="GO:0016740">
    <property type="term" value="F:transferase activity"/>
    <property type="evidence" value="ECO:0007669"/>
    <property type="project" value="UniProtKB-KW"/>
</dbReference>